<dbReference type="Gene3D" id="3.10.450.620">
    <property type="entry name" value="JHP933, nucleotidyltransferase-like core domain"/>
    <property type="match status" value="1"/>
</dbReference>
<dbReference type="Proteomes" id="UP000229847">
    <property type="component" value="Unassembled WGS sequence"/>
</dbReference>
<evidence type="ECO:0000313" key="2">
    <source>
        <dbReference type="Proteomes" id="UP000229847"/>
    </source>
</evidence>
<sequence length="128" mass="14824">MLFFGSPRFSEDLDFSTTYSDEEIRKLLEKLEEKLAKEAPGLKISRLYSGKEGIRFRVSFNSPELKYPLNIRLDFHRVTCLGESKISTLTTRFPVLIFPQIHHLSEMGIFKEKLEALATRSQGRDIKV</sequence>
<dbReference type="AlphaFoldDB" id="A0A2H0BJS7"/>
<proteinExistence type="predicted"/>
<protein>
    <submittedName>
        <fullName evidence="1">Uncharacterized protein</fullName>
    </submittedName>
</protein>
<reference evidence="1 2" key="1">
    <citation type="submission" date="2017-09" db="EMBL/GenBank/DDBJ databases">
        <title>Depth-based differentiation of microbial function through sediment-hosted aquifers and enrichment of novel symbionts in the deep terrestrial subsurface.</title>
        <authorList>
            <person name="Probst A.J."/>
            <person name="Ladd B."/>
            <person name="Jarett J.K."/>
            <person name="Geller-Mcgrath D.E."/>
            <person name="Sieber C.M."/>
            <person name="Emerson J.B."/>
            <person name="Anantharaman K."/>
            <person name="Thomas B.C."/>
            <person name="Malmstrom R."/>
            <person name="Stieglmeier M."/>
            <person name="Klingl A."/>
            <person name="Woyke T."/>
            <person name="Ryan C.M."/>
            <person name="Banfield J.F."/>
        </authorList>
    </citation>
    <scope>NUCLEOTIDE SEQUENCE [LARGE SCALE GENOMIC DNA]</scope>
    <source>
        <strain evidence="1">CG22_combo_CG10-13_8_21_14_all_39_10</strain>
    </source>
</reference>
<name>A0A2H0BJS7_9BACT</name>
<comment type="caution">
    <text evidence="1">The sequence shown here is derived from an EMBL/GenBank/DDBJ whole genome shotgun (WGS) entry which is preliminary data.</text>
</comment>
<organism evidence="1 2">
    <name type="scientific">Candidatus Woesebacteria bacterium CG22_combo_CG10-13_8_21_14_all_39_10</name>
    <dbReference type="NCBI Taxonomy" id="1975059"/>
    <lineage>
        <taxon>Bacteria</taxon>
        <taxon>Candidatus Woeseibacteriota</taxon>
    </lineage>
</organism>
<dbReference type="InterPro" id="IPR014942">
    <property type="entry name" value="AbiEii"/>
</dbReference>
<dbReference type="Pfam" id="PF08843">
    <property type="entry name" value="AbiEii"/>
    <property type="match status" value="1"/>
</dbReference>
<evidence type="ECO:0000313" key="1">
    <source>
        <dbReference type="EMBL" id="PIP57933.1"/>
    </source>
</evidence>
<gene>
    <name evidence="1" type="ORF">COX03_00405</name>
</gene>
<accession>A0A2H0BJS7</accession>
<dbReference type="EMBL" id="PCSW01000012">
    <property type="protein sequence ID" value="PIP57933.1"/>
    <property type="molecule type" value="Genomic_DNA"/>
</dbReference>